<dbReference type="SUPFAM" id="SSF48317">
    <property type="entry name" value="Acid phosphatase/Vanadium-dependent haloperoxidase"/>
    <property type="match status" value="1"/>
</dbReference>
<name>A0A8T4IC70_9SPHN</name>
<evidence type="ECO:0000256" key="1">
    <source>
        <dbReference type="SAM" id="Phobius"/>
    </source>
</evidence>
<dbReference type="Proteomes" id="UP000676996">
    <property type="component" value="Unassembled WGS sequence"/>
</dbReference>
<dbReference type="AlphaFoldDB" id="A0A8T4IC70"/>
<dbReference type="PANTHER" id="PTHR14969:SF13">
    <property type="entry name" value="AT30094P"/>
    <property type="match status" value="1"/>
</dbReference>
<accession>A0A8T4IC70</accession>
<feature type="transmembrane region" description="Helical" evidence="1">
    <location>
        <begin position="129"/>
        <end position="147"/>
    </location>
</feature>
<dbReference type="InterPro" id="IPR036938">
    <property type="entry name" value="PAP2/HPO_sf"/>
</dbReference>
<dbReference type="Pfam" id="PF01569">
    <property type="entry name" value="PAP2"/>
    <property type="match status" value="1"/>
</dbReference>
<keyword evidence="1" id="KW-0812">Transmembrane</keyword>
<organism evidence="3 4">
    <name type="scientific">Stakelama marina</name>
    <dbReference type="NCBI Taxonomy" id="2826939"/>
    <lineage>
        <taxon>Bacteria</taxon>
        <taxon>Pseudomonadati</taxon>
        <taxon>Pseudomonadota</taxon>
        <taxon>Alphaproteobacteria</taxon>
        <taxon>Sphingomonadales</taxon>
        <taxon>Sphingomonadaceae</taxon>
        <taxon>Stakelama</taxon>
    </lineage>
</organism>
<protein>
    <submittedName>
        <fullName evidence="3">Phosphatase PAP2 family protein</fullName>
    </submittedName>
</protein>
<keyword evidence="4" id="KW-1185">Reference proteome</keyword>
<evidence type="ECO:0000313" key="4">
    <source>
        <dbReference type="Proteomes" id="UP000676996"/>
    </source>
</evidence>
<proteinExistence type="predicted"/>
<feature type="transmembrane region" description="Helical" evidence="1">
    <location>
        <begin position="88"/>
        <end position="109"/>
    </location>
</feature>
<keyword evidence="1" id="KW-1133">Transmembrane helix</keyword>
<dbReference type="EMBL" id="JAGRQC010000002">
    <property type="protein sequence ID" value="MBR0552628.1"/>
    <property type="molecule type" value="Genomic_DNA"/>
</dbReference>
<dbReference type="Gene3D" id="1.20.144.10">
    <property type="entry name" value="Phosphatidic acid phosphatase type 2/haloperoxidase"/>
    <property type="match status" value="1"/>
</dbReference>
<dbReference type="PANTHER" id="PTHR14969">
    <property type="entry name" value="SPHINGOSINE-1-PHOSPHATE PHOSPHOHYDROLASE"/>
    <property type="match status" value="1"/>
</dbReference>
<keyword evidence="1" id="KW-0472">Membrane</keyword>
<feature type="transmembrane region" description="Helical" evidence="1">
    <location>
        <begin position="59"/>
        <end position="81"/>
    </location>
</feature>
<dbReference type="InterPro" id="IPR000326">
    <property type="entry name" value="PAP2/HPO"/>
</dbReference>
<feature type="transmembrane region" description="Helical" evidence="1">
    <location>
        <begin position="159"/>
        <end position="180"/>
    </location>
</feature>
<sequence>MWAAGLISAAVSLILILGWAIGGGRPYSFDRAILLGLRVPGHPGEAIGPPGFVHTMTDITTLGGGTVLTLAVAVTVGMLLVSRKWLTASLVFAATFSGSLLVSLFKGYIARARPEVVPHLVEVKTLSFPSGHAANSAIIYLTIATLLTQIVENNARRTYLFAVAIVLVTAIGISRMYLGVHWPSDVIAGWSFGTLWALAWWQVGKWTRRWQDTARALPVDEEADL</sequence>
<evidence type="ECO:0000259" key="2">
    <source>
        <dbReference type="SMART" id="SM00014"/>
    </source>
</evidence>
<gene>
    <name evidence="3" type="ORF">J7S20_08940</name>
</gene>
<comment type="caution">
    <text evidence="3">The sequence shown here is derived from an EMBL/GenBank/DDBJ whole genome shotgun (WGS) entry which is preliminary data.</text>
</comment>
<feature type="transmembrane region" description="Helical" evidence="1">
    <location>
        <begin position="186"/>
        <end position="203"/>
    </location>
</feature>
<dbReference type="SMART" id="SM00014">
    <property type="entry name" value="acidPPc"/>
    <property type="match status" value="1"/>
</dbReference>
<evidence type="ECO:0000313" key="3">
    <source>
        <dbReference type="EMBL" id="MBR0552628.1"/>
    </source>
</evidence>
<feature type="domain" description="Phosphatidic acid phosphatase type 2/haloperoxidase" evidence="2">
    <location>
        <begin position="87"/>
        <end position="201"/>
    </location>
</feature>
<dbReference type="CDD" id="cd03392">
    <property type="entry name" value="PAP2_like_2"/>
    <property type="match status" value="1"/>
</dbReference>
<reference evidence="3" key="1">
    <citation type="submission" date="2021-04" db="EMBL/GenBank/DDBJ databases">
        <title>Ouciella asimina sp. nov., isolated from the surface seawater in the hydrothermal field of Okinawa Trough.</title>
        <authorList>
            <person name="Shuang W."/>
        </authorList>
    </citation>
    <scope>NUCLEOTIDE SEQUENCE</scope>
    <source>
        <strain evidence="3">LXI357</strain>
    </source>
</reference>